<keyword evidence="1" id="KW-0812">Transmembrane</keyword>
<evidence type="ECO:0000256" key="1">
    <source>
        <dbReference type="SAM" id="Phobius"/>
    </source>
</evidence>
<accession>A0A2W5KS38</accession>
<protein>
    <submittedName>
        <fullName evidence="2">Uncharacterized protein</fullName>
    </submittedName>
</protein>
<proteinExistence type="predicted"/>
<dbReference type="EMBL" id="QFPO01000003">
    <property type="protein sequence ID" value="PZQ18684.1"/>
    <property type="molecule type" value="Genomic_DNA"/>
</dbReference>
<reference evidence="2 3" key="1">
    <citation type="submission" date="2017-08" db="EMBL/GenBank/DDBJ databases">
        <title>Infants hospitalized years apart are colonized by the same room-sourced microbial strains.</title>
        <authorList>
            <person name="Brooks B."/>
            <person name="Olm M.R."/>
            <person name="Firek B.A."/>
            <person name="Baker R."/>
            <person name="Thomas B.C."/>
            <person name="Morowitz M.J."/>
            <person name="Banfield J.F."/>
        </authorList>
    </citation>
    <scope>NUCLEOTIDE SEQUENCE [LARGE SCALE GENOMIC DNA]</scope>
    <source>
        <strain evidence="2">S2_005_003_R2_42</strain>
    </source>
</reference>
<gene>
    <name evidence="2" type="ORF">DI564_05180</name>
</gene>
<feature type="transmembrane region" description="Helical" evidence="1">
    <location>
        <begin position="240"/>
        <end position="261"/>
    </location>
</feature>
<keyword evidence="1" id="KW-0472">Membrane</keyword>
<evidence type="ECO:0000313" key="3">
    <source>
        <dbReference type="Proteomes" id="UP000249046"/>
    </source>
</evidence>
<organism evidence="2 3">
    <name type="scientific">Rhodanobacter denitrificans</name>
    <dbReference type="NCBI Taxonomy" id="666685"/>
    <lineage>
        <taxon>Bacteria</taxon>
        <taxon>Pseudomonadati</taxon>
        <taxon>Pseudomonadota</taxon>
        <taxon>Gammaproteobacteria</taxon>
        <taxon>Lysobacterales</taxon>
        <taxon>Rhodanobacteraceae</taxon>
        <taxon>Rhodanobacter</taxon>
    </lineage>
</organism>
<dbReference type="AlphaFoldDB" id="A0A2W5KS38"/>
<feature type="transmembrane region" description="Helical" evidence="1">
    <location>
        <begin position="212"/>
        <end position="233"/>
    </location>
</feature>
<dbReference type="Proteomes" id="UP000249046">
    <property type="component" value="Unassembled WGS sequence"/>
</dbReference>
<keyword evidence="1" id="KW-1133">Transmembrane helix</keyword>
<sequence length="419" mass="45343">MKPRLRIGLCAVLAAISAVIVLAFAAGLAWNSPWQPGQRLDWDGAAFLSVSGAALEDQGRLRVEGPGADATAVQSLATAPFEAAAHPLLRYRFDGLPPTLAVSFAFRRADSPDQLHVVELPWPGGGTGSFDLGAIADWHGTIEEIGFAEFPTPQVMPPDAGFAPFALVGAELWSPSWRGSLAALGSAWFDPWPWTTRSVHALGRDGAHFRQWPPTVTIAVLAALAAVWWVIALRWPSRRLLPVLVAALVTGWVLLDGVWAGGLRWRSAAAQAVYGELDPAQRTAAVPDRDLVEVAQQVAWLLRNEPDVPILIHARSGYPLYRLIWHLLPRNAFALSQAMEAAPAIQAGLPLFADGLDPERPPMLQGEVLKPGSVLVFFNMPQWQYDAARGVVAAGDVALPGEQLLARDRLLVVRYRGLR</sequence>
<evidence type="ECO:0000313" key="2">
    <source>
        <dbReference type="EMBL" id="PZQ18684.1"/>
    </source>
</evidence>
<comment type="caution">
    <text evidence="2">The sequence shown here is derived from an EMBL/GenBank/DDBJ whole genome shotgun (WGS) entry which is preliminary data.</text>
</comment>
<name>A0A2W5KS38_9GAMM</name>